<accession>A0AAV4UUN3</accession>
<name>A0AAV4UUN3_9ARAC</name>
<keyword evidence="2" id="KW-1185">Reference proteome</keyword>
<reference evidence="1 2" key="1">
    <citation type="submission" date="2021-06" db="EMBL/GenBank/DDBJ databases">
        <title>Caerostris darwini draft genome.</title>
        <authorList>
            <person name="Kono N."/>
            <person name="Arakawa K."/>
        </authorList>
    </citation>
    <scope>NUCLEOTIDE SEQUENCE [LARGE SCALE GENOMIC DNA]</scope>
</reference>
<proteinExistence type="predicted"/>
<dbReference type="AlphaFoldDB" id="A0AAV4UUN3"/>
<evidence type="ECO:0000313" key="2">
    <source>
        <dbReference type="Proteomes" id="UP001054837"/>
    </source>
</evidence>
<evidence type="ECO:0000313" key="1">
    <source>
        <dbReference type="EMBL" id="GIY61596.1"/>
    </source>
</evidence>
<gene>
    <name evidence="1" type="ORF">CDAR_509381</name>
</gene>
<protein>
    <submittedName>
        <fullName evidence="1">Uncharacterized protein</fullName>
    </submittedName>
</protein>
<organism evidence="1 2">
    <name type="scientific">Caerostris darwini</name>
    <dbReference type="NCBI Taxonomy" id="1538125"/>
    <lineage>
        <taxon>Eukaryota</taxon>
        <taxon>Metazoa</taxon>
        <taxon>Ecdysozoa</taxon>
        <taxon>Arthropoda</taxon>
        <taxon>Chelicerata</taxon>
        <taxon>Arachnida</taxon>
        <taxon>Araneae</taxon>
        <taxon>Araneomorphae</taxon>
        <taxon>Entelegynae</taxon>
        <taxon>Araneoidea</taxon>
        <taxon>Araneidae</taxon>
        <taxon>Caerostris</taxon>
    </lineage>
</organism>
<dbReference type="Proteomes" id="UP001054837">
    <property type="component" value="Unassembled WGS sequence"/>
</dbReference>
<dbReference type="EMBL" id="BPLQ01011961">
    <property type="protein sequence ID" value="GIY61596.1"/>
    <property type="molecule type" value="Genomic_DNA"/>
</dbReference>
<comment type="caution">
    <text evidence="1">The sequence shown here is derived from an EMBL/GenBank/DDBJ whole genome shotgun (WGS) entry which is preliminary data.</text>
</comment>
<sequence>MLGPFTSWKVKAGKDGAAPFTNSLTKTPATFAIANGKRVSSLTPPPIRIHTRVSTIFDLLFTTATLSHSLSLSLFDDQHTAPCKIKLNLKFYSFFSL</sequence>